<evidence type="ECO:0000313" key="1">
    <source>
        <dbReference type="EMBL" id="AXF86748.1"/>
    </source>
</evidence>
<reference evidence="2" key="1">
    <citation type="submission" date="2018-07" db="EMBL/GenBank/DDBJ databases">
        <authorList>
            <person name="Kim H."/>
        </authorList>
    </citation>
    <scope>NUCLEOTIDE SEQUENCE [LARGE SCALE GENOMIC DNA]</scope>
    <source>
        <strain evidence="2">F02</strain>
    </source>
</reference>
<organism evidence="1 2">
    <name type="scientific">Ephemeroptericola cinctiostellae</name>
    <dbReference type="NCBI Taxonomy" id="2268024"/>
    <lineage>
        <taxon>Bacteria</taxon>
        <taxon>Pseudomonadati</taxon>
        <taxon>Pseudomonadota</taxon>
        <taxon>Betaproteobacteria</taxon>
        <taxon>Burkholderiales</taxon>
        <taxon>Burkholderiaceae</taxon>
        <taxon>Ephemeroptericola</taxon>
    </lineage>
</organism>
<proteinExistence type="predicted"/>
<dbReference type="AlphaFoldDB" id="A0A345DEG0"/>
<dbReference type="RefSeq" id="WP_114563793.1">
    <property type="nucleotide sequence ID" value="NZ_CP031124.1"/>
</dbReference>
<gene>
    <name evidence="1" type="ORF">DTO96_102504</name>
</gene>
<dbReference type="EMBL" id="CP031124">
    <property type="protein sequence ID" value="AXF86748.1"/>
    <property type="molecule type" value="Genomic_DNA"/>
</dbReference>
<accession>A0A345DEG0</accession>
<evidence type="ECO:0000313" key="2">
    <source>
        <dbReference type="Proteomes" id="UP000252182"/>
    </source>
</evidence>
<keyword evidence="2" id="KW-1185">Reference proteome</keyword>
<name>A0A345DEG0_9BURK</name>
<dbReference type="Proteomes" id="UP000252182">
    <property type="component" value="Chromosome"/>
</dbReference>
<dbReference type="KEGG" id="hyf:DTO96_102504"/>
<sequence length="131" mass="14784">MKSLLDKLSTLEKQQTSIASAIIDLDNSPVPRFDITKEHAQAALVTLTDIIKSTENNKKTRELMGTFIEAIDMNADSIDIRYRPERIIGTKKKNHEHVVHSSNLWGAIASLLRTKTCTFDLPEKMHLKRAA</sequence>
<protein>
    <submittedName>
        <fullName evidence="1">Uncharacterized protein</fullName>
    </submittedName>
</protein>